<comment type="caution">
    <text evidence="5">The sequence shown here is derived from an EMBL/GenBank/DDBJ whole genome shotgun (WGS) entry which is preliminary data.</text>
</comment>
<feature type="domain" description="Methyltransferase type 12" evidence="4">
    <location>
        <begin position="46"/>
        <end position="145"/>
    </location>
</feature>
<keyword evidence="2 5" id="KW-0808">Transferase</keyword>
<dbReference type="AlphaFoldDB" id="W9GML1"/>
<dbReference type="PANTHER" id="PTHR43464">
    <property type="entry name" value="METHYLTRANSFERASE"/>
    <property type="match status" value="1"/>
</dbReference>
<dbReference type="GO" id="GO:0032259">
    <property type="term" value="P:methylation"/>
    <property type="evidence" value="ECO:0007669"/>
    <property type="project" value="UniProtKB-KW"/>
</dbReference>
<keyword evidence="1 5" id="KW-0489">Methyltransferase</keyword>
<sequence length="282" mass="29811">MAAGNTFVGGRDPWLSRLGNLRNVVRQELVTRQLRAHLSDPPLHVLDVGAGQGTQAHRLAADGHAVTAVEPDPGMRDAFTQAAERLPAEARDRVRLLAADVAALESVTSPAAYDVVLCHGVLIYLPAAAPTVTALASRVAPGGLLSLVARNGDAMAWRPALRRDWAATLALLDEVDAARAEGRDAVYRNELGVDARADTVSALAAACSDAGLEVEQWYGVRVASDGVPVDEPAPEEADLAALLDVEERLGRTDPYRWVATLVHLVARRPRGAGDGGRITSGH</sequence>
<reference evidence="6" key="1">
    <citation type="submission" date="2013-08" db="EMBL/GenBank/DDBJ databases">
        <title>Intrasporangium oryzae NRRL B-24470.</title>
        <authorList>
            <person name="Liu H."/>
            <person name="Wang G."/>
        </authorList>
    </citation>
    <scope>NUCLEOTIDE SEQUENCE [LARGE SCALE GENOMIC DNA]</scope>
    <source>
        <strain evidence="6">Q5-1</strain>
    </source>
</reference>
<dbReference type="Pfam" id="PF08242">
    <property type="entry name" value="Methyltransf_12"/>
    <property type="match status" value="1"/>
</dbReference>
<keyword evidence="3" id="KW-0949">S-adenosyl-L-methionine</keyword>
<dbReference type="SUPFAM" id="SSF53335">
    <property type="entry name" value="S-adenosyl-L-methionine-dependent methyltransferases"/>
    <property type="match status" value="1"/>
</dbReference>
<evidence type="ECO:0000256" key="2">
    <source>
        <dbReference type="ARBA" id="ARBA00022679"/>
    </source>
</evidence>
<evidence type="ECO:0000256" key="3">
    <source>
        <dbReference type="ARBA" id="ARBA00022691"/>
    </source>
</evidence>
<name>W9GML1_9MICO</name>
<dbReference type="PANTHER" id="PTHR43464:SF19">
    <property type="entry name" value="UBIQUINONE BIOSYNTHESIS O-METHYLTRANSFERASE, MITOCHONDRIAL"/>
    <property type="match status" value="1"/>
</dbReference>
<dbReference type="Gene3D" id="3.40.50.150">
    <property type="entry name" value="Vaccinia Virus protein VP39"/>
    <property type="match status" value="1"/>
</dbReference>
<keyword evidence="6" id="KW-1185">Reference proteome</keyword>
<dbReference type="InterPro" id="IPR029063">
    <property type="entry name" value="SAM-dependent_MTases_sf"/>
</dbReference>
<organism evidence="5 6">
    <name type="scientific">Intrasporangium chromatireducens Q5-1</name>
    <dbReference type="NCBI Taxonomy" id="584657"/>
    <lineage>
        <taxon>Bacteria</taxon>
        <taxon>Bacillati</taxon>
        <taxon>Actinomycetota</taxon>
        <taxon>Actinomycetes</taxon>
        <taxon>Micrococcales</taxon>
        <taxon>Intrasporangiaceae</taxon>
        <taxon>Intrasporangium</taxon>
    </lineage>
</organism>
<evidence type="ECO:0000313" key="6">
    <source>
        <dbReference type="Proteomes" id="UP000019494"/>
    </source>
</evidence>
<dbReference type="EMBL" id="AWQS01000144">
    <property type="protein sequence ID" value="EWT05124.1"/>
    <property type="molecule type" value="Genomic_DNA"/>
</dbReference>
<dbReference type="PATRIC" id="fig|584657.3.peg.2992"/>
<evidence type="ECO:0000256" key="1">
    <source>
        <dbReference type="ARBA" id="ARBA00022603"/>
    </source>
</evidence>
<proteinExistence type="predicted"/>
<gene>
    <name evidence="5" type="ORF">N864_06855</name>
</gene>
<protein>
    <submittedName>
        <fullName evidence="5">Methyltransferase</fullName>
    </submittedName>
</protein>
<dbReference type="CDD" id="cd02440">
    <property type="entry name" value="AdoMet_MTases"/>
    <property type="match status" value="1"/>
</dbReference>
<dbReference type="RefSeq" id="WP_034718506.1">
    <property type="nucleotide sequence ID" value="NZ_AWQS01000144.1"/>
</dbReference>
<dbReference type="InterPro" id="IPR013217">
    <property type="entry name" value="Methyltransf_12"/>
</dbReference>
<dbReference type="GO" id="GO:0008168">
    <property type="term" value="F:methyltransferase activity"/>
    <property type="evidence" value="ECO:0007669"/>
    <property type="project" value="UniProtKB-KW"/>
</dbReference>
<evidence type="ECO:0000259" key="4">
    <source>
        <dbReference type="Pfam" id="PF08242"/>
    </source>
</evidence>
<dbReference type="Proteomes" id="UP000019494">
    <property type="component" value="Unassembled WGS sequence"/>
</dbReference>
<accession>W9GML1</accession>
<evidence type="ECO:0000313" key="5">
    <source>
        <dbReference type="EMBL" id="EWT05124.1"/>
    </source>
</evidence>